<evidence type="ECO:0000313" key="3">
    <source>
        <dbReference type="EMBL" id="ORE22689.1"/>
    </source>
</evidence>
<organism evidence="3 4">
    <name type="scientific">Rhizopus microsporus</name>
    <dbReference type="NCBI Taxonomy" id="58291"/>
    <lineage>
        <taxon>Eukaryota</taxon>
        <taxon>Fungi</taxon>
        <taxon>Fungi incertae sedis</taxon>
        <taxon>Mucoromycota</taxon>
        <taxon>Mucoromycotina</taxon>
        <taxon>Mucoromycetes</taxon>
        <taxon>Mucorales</taxon>
        <taxon>Mucorineae</taxon>
        <taxon>Rhizopodaceae</taxon>
        <taxon>Rhizopus</taxon>
    </lineage>
</organism>
<feature type="region of interest" description="Disordered" evidence="1">
    <location>
        <begin position="105"/>
        <end position="136"/>
    </location>
</feature>
<name>A0A1X0SEK4_RHIZD</name>
<evidence type="ECO:0000256" key="1">
    <source>
        <dbReference type="SAM" id="MobiDB-lite"/>
    </source>
</evidence>
<feature type="chain" id="PRO_5010867411" description="Rhodopsin" evidence="2">
    <location>
        <begin position="25"/>
        <end position="136"/>
    </location>
</feature>
<dbReference type="OMA" id="PCCNISA"/>
<keyword evidence="2" id="KW-0732">Signal</keyword>
<reference evidence="3 4" key="1">
    <citation type="journal article" date="2016" name="Proc. Natl. Acad. Sci. U.S.A.">
        <title>Lipid metabolic changes in an early divergent fungus govern the establishment of a mutualistic symbiosis with endobacteria.</title>
        <authorList>
            <person name="Lastovetsky O.A."/>
            <person name="Gaspar M.L."/>
            <person name="Mondo S.J."/>
            <person name="LaButti K.M."/>
            <person name="Sandor L."/>
            <person name="Grigoriev I.V."/>
            <person name="Henry S.A."/>
            <person name="Pawlowska T.E."/>
        </authorList>
    </citation>
    <scope>NUCLEOTIDE SEQUENCE [LARGE SCALE GENOMIC DNA]</scope>
    <source>
        <strain evidence="3 4">ATCC 11559</strain>
    </source>
</reference>
<dbReference type="EMBL" id="KV921264">
    <property type="protein sequence ID" value="ORE22689.1"/>
    <property type="molecule type" value="Genomic_DNA"/>
</dbReference>
<feature type="compositionally biased region" description="Polar residues" evidence="1">
    <location>
        <begin position="76"/>
        <end position="85"/>
    </location>
</feature>
<feature type="region of interest" description="Disordered" evidence="1">
    <location>
        <begin position="34"/>
        <end position="85"/>
    </location>
</feature>
<accession>A0A1X0SEK4</accession>
<gene>
    <name evidence="3" type="ORF">BCV71DRAFT_231162</name>
</gene>
<proteinExistence type="predicted"/>
<evidence type="ECO:0000313" key="4">
    <source>
        <dbReference type="Proteomes" id="UP000242381"/>
    </source>
</evidence>
<protein>
    <recommendedName>
        <fullName evidence="5">Rhodopsin</fullName>
    </recommendedName>
</protein>
<feature type="signal peptide" evidence="2">
    <location>
        <begin position="1"/>
        <end position="24"/>
    </location>
</feature>
<evidence type="ECO:0000256" key="2">
    <source>
        <dbReference type="SAM" id="SignalP"/>
    </source>
</evidence>
<feature type="compositionally biased region" description="Pro residues" evidence="1">
    <location>
        <begin position="40"/>
        <end position="75"/>
    </location>
</feature>
<sequence length="136" mass="14061">MHLYSLTLFASLSALYLFGQPAFCKPAPQYYPPQGYSPQGYPPASPQYPPGQTPPQYPPGQTPPQYLPGQTPPPTSQSLANPLDSVTSGLSNVIQVDLSKPAALPGLPAVAPLPGIPSGPTLPDLSGALGGAQQQD</sequence>
<dbReference type="Proteomes" id="UP000242381">
    <property type="component" value="Unassembled WGS sequence"/>
</dbReference>
<dbReference type="VEuPathDB" id="FungiDB:BCV72DRAFT_223299"/>
<evidence type="ECO:0008006" key="5">
    <source>
        <dbReference type="Google" id="ProtNLM"/>
    </source>
</evidence>
<dbReference type="AlphaFoldDB" id="A0A1X0SEK4"/>